<gene>
    <name evidence="1" type="ORF">LSALG_LOCUS27259</name>
</gene>
<name>A0AA35Z8K7_LACSI</name>
<evidence type="ECO:0000313" key="1">
    <source>
        <dbReference type="EMBL" id="CAI9287924.1"/>
    </source>
</evidence>
<protein>
    <submittedName>
        <fullName evidence="1">Uncharacterized protein</fullName>
    </submittedName>
</protein>
<accession>A0AA35Z8K7</accession>
<evidence type="ECO:0000313" key="2">
    <source>
        <dbReference type="Proteomes" id="UP001177003"/>
    </source>
</evidence>
<proteinExistence type="predicted"/>
<dbReference type="Proteomes" id="UP001177003">
    <property type="component" value="Chromosome 5"/>
</dbReference>
<dbReference type="EMBL" id="OX465081">
    <property type="protein sequence ID" value="CAI9287924.1"/>
    <property type="molecule type" value="Genomic_DNA"/>
</dbReference>
<keyword evidence="2" id="KW-1185">Reference proteome</keyword>
<organism evidence="1 2">
    <name type="scientific">Lactuca saligna</name>
    <name type="common">Willowleaf lettuce</name>
    <dbReference type="NCBI Taxonomy" id="75948"/>
    <lineage>
        <taxon>Eukaryota</taxon>
        <taxon>Viridiplantae</taxon>
        <taxon>Streptophyta</taxon>
        <taxon>Embryophyta</taxon>
        <taxon>Tracheophyta</taxon>
        <taxon>Spermatophyta</taxon>
        <taxon>Magnoliopsida</taxon>
        <taxon>eudicotyledons</taxon>
        <taxon>Gunneridae</taxon>
        <taxon>Pentapetalae</taxon>
        <taxon>asterids</taxon>
        <taxon>campanulids</taxon>
        <taxon>Asterales</taxon>
        <taxon>Asteraceae</taxon>
        <taxon>Cichorioideae</taxon>
        <taxon>Cichorieae</taxon>
        <taxon>Lactucinae</taxon>
        <taxon>Lactuca</taxon>
    </lineage>
</organism>
<sequence length="151" mass="18144">MGLTYLMLNQSKKDVEYLENTLSTYLLHLLMLFKVILHFWSLSVADFFSFGPSLRPRNVTRQKFIKQLNNMDSYSGSCPFLYRIWYAFLGRVDVSMKHNICWKVWLVEEVDECTLIEITEEMMFCCYNMIYNWDNMLNLFIPLILFPTWNT</sequence>
<dbReference type="AlphaFoldDB" id="A0AA35Z8K7"/>
<reference evidence="1" key="1">
    <citation type="submission" date="2023-04" db="EMBL/GenBank/DDBJ databases">
        <authorList>
            <person name="Vijverberg K."/>
            <person name="Xiong W."/>
            <person name="Schranz E."/>
        </authorList>
    </citation>
    <scope>NUCLEOTIDE SEQUENCE</scope>
</reference>